<dbReference type="Proteomes" id="UP000831701">
    <property type="component" value="Chromosome 20"/>
</dbReference>
<name>A0ACB8VK25_9TELE</name>
<gene>
    <name evidence="1" type="ORF">L3Q82_004411</name>
</gene>
<organism evidence="1 2">
    <name type="scientific">Scortum barcoo</name>
    <name type="common">barcoo grunter</name>
    <dbReference type="NCBI Taxonomy" id="214431"/>
    <lineage>
        <taxon>Eukaryota</taxon>
        <taxon>Metazoa</taxon>
        <taxon>Chordata</taxon>
        <taxon>Craniata</taxon>
        <taxon>Vertebrata</taxon>
        <taxon>Euteleostomi</taxon>
        <taxon>Actinopterygii</taxon>
        <taxon>Neopterygii</taxon>
        <taxon>Teleostei</taxon>
        <taxon>Neoteleostei</taxon>
        <taxon>Acanthomorphata</taxon>
        <taxon>Eupercaria</taxon>
        <taxon>Centrarchiformes</taxon>
        <taxon>Terapontoidei</taxon>
        <taxon>Terapontidae</taxon>
        <taxon>Scortum</taxon>
    </lineage>
</organism>
<evidence type="ECO:0000313" key="2">
    <source>
        <dbReference type="Proteomes" id="UP000831701"/>
    </source>
</evidence>
<protein>
    <submittedName>
        <fullName evidence="1">Uncharacterized protein</fullName>
    </submittedName>
</protein>
<reference evidence="1" key="1">
    <citation type="submission" date="2022-04" db="EMBL/GenBank/DDBJ databases">
        <title>Jade perch genome.</title>
        <authorList>
            <person name="Chao B."/>
        </authorList>
    </citation>
    <scope>NUCLEOTIDE SEQUENCE</scope>
    <source>
        <strain evidence="1">CB-2022</strain>
    </source>
</reference>
<evidence type="ECO:0000313" key="1">
    <source>
        <dbReference type="EMBL" id="KAI3355859.1"/>
    </source>
</evidence>
<comment type="caution">
    <text evidence="1">The sequence shown here is derived from an EMBL/GenBank/DDBJ whole genome shotgun (WGS) entry which is preliminary data.</text>
</comment>
<sequence>MSCVVPVPKTLRPKKPNHFRPVVLMTHLIKALERIVLRHLRPLALSRGPTLVPGPGLGLQAQRLVAGSLPVGPVGLTSTHSLGSGTQLLERGWTVHYSRVVQSEQWQAGVGLLIAPQLSRHVLEFILVNGEGRFPAPSGLVRDKVSCCCLCLHGPEQQCTEYPPSWSPWDGAGT</sequence>
<dbReference type="EMBL" id="CM041550">
    <property type="protein sequence ID" value="KAI3355859.1"/>
    <property type="molecule type" value="Genomic_DNA"/>
</dbReference>
<proteinExistence type="predicted"/>
<keyword evidence="2" id="KW-1185">Reference proteome</keyword>
<accession>A0ACB8VK25</accession>